<organism evidence="2 3">
    <name type="scientific">Mesonia maritima</name>
    <dbReference type="NCBI Taxonomy" id="1793873"/>
    <lineage>
        <taxon>Bacteria</taxon>
        <taxon>Pseudomonadati</taxon>
        <taxon>Bacteroidota</taxon>
        <taxon>Flavobacteriia</taxon>
        <taxon>Flavobacteriales</taxon>
        <taxon>Flavobacteriaceae</taxon>
        <taxon>Mesonia</taxon>
    </lineage>
</organism>
<dbReference type="EMBL" id="JAVDQA010000010">
    <property type="protein sequence ID" value="MDR6302054.1"/>
    <property type="molecule type" value="Genomic_DNA"/>
</dbReference>
<dbReference type="RefSeq" id="WP_309730217.1">
    <property type="nucleotide sequence ID" value="NZ_JAVDQA010000010.1"/>
</dbReference>
<evidence type="ECO:0000259" key="1">
    <source>
        <dbReference type="PROSITE" id="PS51186"/>
    </source>
</evidence>
<reference evidence="2 3" key="1">
    <citation type="submission" date="2023-07" db="EMBL/GenBank/DDBJ databases">
        <title>Genomic Encyclopedia of Type Strains, Phase IV (KMG-IV): sequencing the most valuable type-strain genomes for metagenomic binning, comparative biology and taxonomic classification.</title>
        <authorList>
            <person name="Goeker M."/>
        </authorList>
    </citation>
    <scope>NUCLEOTIDE SEQUENCE [LARGE SCALE GENOMIC DNA]</scope>
    <source>
        <strain evidence="2 3">DSM 102814</strain>
    </source>
</reference>
<dbReference type="PROSITE" id="PS51186">
    <property type="entry name" value="GNAT"/>
    <property type="match status" value="1"/>
</dbReference>
<comment type="caution">
    <text evidence="2">The sequence shown here is derived from an EMBL/GenBank/DDBJ whole genome shotgun (WGS) entry which is preliminary data.</text>
</comment>
<sequence length="179" mass="20551">MKLNLTSTRLNLEIIKEEDLQEIHELHLHPEVDKFNTAGIPENIEETRKVIEKLLASVESGNAYVFSVFIASTRQFIGMITLNLGSKKYNAAEVWFKFSPQFWNKGFASESLGRIIQFGFDELNLHRIEAGCAIENFGSIRVLEKAGMKREGHRRKALPLKTGWSDNFEYAILESDFRK</sequence>
<accession>A0ABU1K8X7</accession>
<proteinExistence type="predicted"/>
<dbReference type="InterPro" id="IPR016181">
    <property type="entry name" value="Acyl_CoA_acyltransferase"/>
</dbReference>
<evidence type="ECO:0000313" key="2">
    <source>
        <dbReference type="EMBL" id="MDR6302054.1"/>
    </source>
</evidence>
<name>A0ABU1K8X7_9FLAO</name>
<dbReference type="InterPro" id="IPR000182">
    <property type="entry name" value="GNAT_dom"/>
</dbReference>
<dbReference type="Pfam" id="PF13302">
    <property type="entry name" value="Acetyltransf_3"/>
    <property type="match status" value="1"/>
</dbReference>
<dbReference type="PANTHER" id="PTHR43792:SF1">
    <property type="entry name" value="N-ACETYLTRANSFERASE DOMAIN-CONTAINING PROTEIN"/>
    <property type="match status" value="1"/>
</dbReference>
<evidence type="ECO:0000313" key="3">
    <source>
        <dbReference type="Proteomes" id="UP001257659"/>
    </source>
</evidence>
<dbReference type="InterPro" id="IPR051531">
    <property type="entry name" value="N-acetyltransferase"/>
</dbReference>
<dbReference type="PANTHER" id="PTHR43792">
    <property type="entry name" value="GNAT FAMILY, PUTATIVE (AFU_ORTHOLOGUE AFUA_3G00765)-RELATED-RELATED"/>
    <property type="match status" value="1"/>
</dbReference>
<dbReference type="Proteomes" id="UP001257659">
    <property type="component" value="Unassembled WGS sequence"/>
</dbReference>
<gene>
    <name evidence="2" type="ORF">GGR31_002731</name>
</gene>
<dbReference type="Gene3D" id="3.40.630.30">
    <property type="match status" value="1"/>
</dbReference>
<protein>
    <submittedName>
        <fullName evidence="2">RimJ/RimL family protein N-acetyltransferase</fullName>
    </submittedName>
</protein>
<keyword evidence="3" id="KW-1185">Reference proteome</keyword>
<feature type="domain" description="N-acetyltransferase" evidence="1">
    <location>
        <begin position="10"/>
        <end position="169"/>
    </location>
</feature>
<dbReference type="SUPFAM" id="SSF55729">
    <property type="entry name" value="Acyl-CoA N-acyltransferases (Nat)"/>
    <property type="match status" value="1"/>
</dbReference>